<gene>
    <name evidence="1" type="ORF">EAG_16337</name>
</gene>
<name>E2B294_CAMFO</name>
<dbReference type="EMBL" id="GL445074">
    <property type="protein sequence ID" value="EFN60196.1"/>
    <property type="molecule type" value="Genomic_DNA"/>
</dbReference>
<dbReference type="AlphaFoldDB" id="E2B294"/>
<dbReference type="PANTHER" id="PTHR21301:SF10">
    <property type="entry name" value="REVERSE TRANSCRIPTASE DOMAIN-CONTAINING PROTEIN"/>
    <property type="match status" value="1"/>
</dbReference>
<accession>E2B294</accession>
<proteinExistence type="predicted"/>
<dbReference type="InParanoid" id="E2B294"/>
<evidence type="ECO:0000313" key="1">
    <source>
        <dbReference type="EMBL" id="EFN60196.1"/>
    </source>
</evidence>
<dbReference type="PANTHER" id="PTHR21301">
    <property type="entry name" value="REVERSE TRANSCRIPTASE"/>
    <property type="match status" value="1"/>
</dbReference>
<organism evidence="2">
    <name type="scientific">Camponotus floridanus</name>
    <name type="common">Florida carpenter ant</name>
    <dbReference type="NCBI Taxonomy" id="104421"/>
    <lineage>
        <taxon>Eukaryota</taxon>
        <taxon>Metazoa</taxon>
        <taxon>Ecdysozoa</taxon>
        <taxon>Arthropoda</taxon>
        <taxon>Hexapoda</taxon>
        <taxon>Insecta</taxon>
        <taxon>Pterygota</taxon>
        <taxon>Neoptera</taxon>
        <taxon>Endopterygota</taxon>
        <taxon>Hymenoptera</taxon>
        <taxon>Apocrita</taxon>
        <taxon>Aculeata</taxon>
        <taxon>Formicoidea</taxon>
        <taxon>Formicidae</taxon>
        <taxon>Formicinae</taxon>
        <taxon>Camponotus</taxon>
    </lineage>
</organism>
<evidence type="ECO:0000313" key="2">
    <source>
        <dbReference type="Proteomes" id="UP000000311"/>
    </source>
</evidence>
<sequence>LLYKTFQCEDRTISFLPVTPFYFRYVDDIILAAPSLHFSSILKVLNSVHKRLQFTIEFSDNNTINFLDTLLIVNENRLEFDWFRKLTFSERFLNFFSYYSIAHKIGIVMSLVDKVFQPKFHEKS</sequence>
<reference evidence="1 2" key="1">
    <citation type="journal article" date="2010" name="Science">
        <title>Genomic comparison of the ants Camponotus floridanus and Harpegnathos saltator.</title>
        <authorList>
            <person name="Bonasio R."/>
            <person name="Zhang G."/>
            <person name="Ye C."/>
            <person name="Mutti N.S."/>
            <person name="Fang X."/>
            <person name="Qin N."/>
            <person name="Donahue G."/>
            <person name="Yang P."/>
            <person name="Li Q."/>
            <person name="Li C."/>
            <person name="Zhang P."/>
            <person name="Huang Z."/>
            <person name="Berger S.L."/>
            <person name="Reinberg D."/>
            <person name="Wang J."/>
            <person name="Liebig J."/>
        </authorList>
    </citation>
    <scope>NUCLEOTIDE SEQUENCE [LARGE SCALE GENOMIC DNA]</scope>
    <source>
        <strain evidence="2">C129</strain>
    </source>
</reference>
<evidence type="ECO:0008006" key="3">
    <source>
        <dbReference type="Google" id="ProtNLM"/>
    </source>
</evidence>
<keyword evidence="2" id="KW-1185">Reference proteome</keyword>
<feature type="non-terminal residue" evidence="1">
    <location>
        <position position="1"/>
    </location>
</feature>
<feature type="non-terminal residue" evidence="1">
    <location>
        <position position="124"/>
    </location>
</feature>
<protein>
    <recommendedName>
        <fullName evidence="3">Reverse transcriptase domain-containing protein</fullName>
    </recommendedName>
</protein>
<dbReference type="OrthoDB" id="7551446at2759"/>
<dbReference type="Proteomes" id="UP000000311">
    <property type="component" value="Unassembled WGS sequence"/>
</dbReference>